<organism evidence="6">
    <name type="scientific">Rothia mucilaginosa</name>
    <dbReference type="NCBI Taxonomy" id="43675"/>
    <lineage>
        <taxon>Bacteria</taxon>
        <taxon>Bacillati</taxon>
        <taxon>Actinomycetota</taxon>
        <taxon>Actinomycetes</taxon>
        <taxon>Micrococcales</taxon>
        <taxon>Micrococcaceae</taxon>
        <taxon>Rothia</taxon>
    </lineage>
</organism>
<evidence type="ECO:0000256" key="1">
    <source>
        <dbReference type="ARBA" id="ARBA00022490"/>
    </source>
</evidence>
<dbReference type="InterPro" id="IPR003728">
    <property type="entry name" value="Ribosome_maturation_RimP"/>
</dbReference>
<reference evidence="8" key="2">
    <citation type="submission" date="2015-08" db="EMBL/GenBank/DDBJ databases">
        <title>Complete genome sequence of Rothia mucilaginosa strain NUM-Rm6536.</title>
        <authorList>
            <person name="Nambu T."/>
        </authorList>
    </citation>
    <scope>NUCLEOTIDE SEQUENCE [LARGE SCALE GENOMIC DNA]</scope>
    <source>
        <strain evidence="8">NUM-Rm6536</strain>
    </source>
</reference>
<reference evidence="6" key="1">
    <citation type="submission" date="2015-08" db="EMBL/GenBank/DDBJ databases">
        <title>Complete DNA Sequence of Pseudomonas syringae pv. actinidiae, the Causal Agent of Kiwifruit Canker Disease.</title>
        <authorList>
            <person name="Rikkerink E.H.A."/>
            <person name="Fineran P.C."/>
        </authorList>
    </citation>
    <scope>NUCLEOTIDE SEQUENCE</scope>
    <source>
        <strain evidence="6">NUM-Rm6536</strain>
    </source>
</reference>
<accession>A0A0K2RXI5</accession>
<feature type="region of interest" description="Disordered" evidence="4">
    <location>
        <begin position="1"/>
        <end position="40"/>
    </location>
</feature>
<feature type="domain" description="Ribosome maturation factor RimP N-terminal" evidence="5">
    <location>
        <begin position="63"/>
        <end position="139"/>
    </location>
</feature>
<comment type="similarity">
    <text evidence="3">Belongs to the RimP family.</text>
</comment>
<dbReference type="PATRIC" id="fig|43675.28.peg.301"/>
<evidence type="ECO:0000313" key="7">
    <source>
        <dbReference type="EMBL" id="MBF1657150.1"/>
    </source>
</evidence>
<dbReference type="InterPro" id="IPR035956">
    <property type="entry name" value="RimP_N_sf"/>
</dbReference>
<dbReference type="Pfam" id="PF02576">
    <property type="entry name" value="RimP_N"/>
    <property type="match status" value="1"/>
</dbReference>
<evidence type="ECO:0000259" key="5">
    <source>
        <dbReference type="Pfam" id="PF02576"/>
    </source>
</evidence>
<dbReference type="GO" id="GO:0005829">
    <property type="term" value="C:cytosol"/>
    <property type="evidence" value="ECO:0007669"/>
    <property type="project" value="TreeGrafter"/>
</dbReference>
<dbReference type="EMBL" id="AP014938">
    <property type="protein sequence ID" value="BAS19543.1"/>
    <property type="molecule type" value="Genomic_DNA"/>
</dbReference>
<dbReference type="GO" id="GO:0000028">
    <property type="term" value="P:ribosomal small subunit assembly"/>
    <property type="evidence" value="ECO:0007669"/>
    <property type="project" value="TreeGrafter"/>
</dbReference>
<dbReference type="Proteomes" id="UP000066203">
    <property type="component" value="Chromosome"/>
</dbReference>
<reference evidence="7" key="3">
    <citation type="submission" date="2020-04" db="EMBL/GenBank/DDBJ databases">
        <title>Deep metagenomics examines the oral microbiome during advanced dental caries in children, revealing novel taxa and co-occurrences with host molecules.</title>
        <authorList>
            <person name="Baker J.L."/>
            <person name="Morton J.T."/>
            <person name="Dinis M."/>
            <person name="Alvarez R."/>
            <person name="Tran N.C."/>
            <person name="Knight R."/>
            <person name="Edlund A."/>
        </authorList>
    </citation>
    <scope>NUCLEOTIDE SEQUENCE</scope>
    <source>
        <strain evidence="7">JCVI_39_bin.18</strain>
    </source>
</reference>
<dbReference type="HAMAP" id="MF_01077">
    <property type="entry name" value="RimP"/>
    <property type="match status" value="1"/>
</dbReference>
<dbReference type="PANTHER" id="PTHR33867:SF1">
    <property type="entry name" value="RIBOSOME MATURATION FACTOR RIMP"/>
    <property type="match status" value="1"/>
</dbReference>
<dbReference type="RefSeq" id="WP_060823753.1">
    <property type="nucleotide sequence ID" value="NZ_AP014938.1"/>
</dbReference>
<dbReference type="InterPro" id="IPR028989">
    <property type="entry name" value="RimP_N"/>
</dbReference>
<keyword evidence="1 3" id="KW-0963">Cytoplasm</keyword>
<dbReference type="Proteomes" id="UP000770330">
    <property type="component" value="Unassembled WGS sequence"/>
</dbReference>
<dbReference type="Gene3D" id="3.30.300.70">
    <property type="entry name" value="RimP-like superfamily, N-terminal"/>
    <property type="match status" value="1"/>
</dbReference>
<dbReference type="AlphaFoldDB" id="A0A0K2RXI5"/>
<name>A0A0K2RXI5_9MICC</name>
<evidence type="ECO:0000256" key="2">
    <source>
        <dbReference type="ARBA" id="ARBA00022517"/>
    </source>
</evidence>
<comment type="function">
    <text evidence="3">Required for maturation of 30S ribosomal subunits.</text>
</comment>
<protein>
    <recommendedName>
        <fullName evidence="3">Ribosome maturation factor RimP</fullName>
    </recommendedName>
</protein>
<proteinExistence type="inferred from homology"/>
<dbReference type="PANTHER" id="PTHR33867">
    <property type="entry name" value="RIBOSOME MATURATION FACTOR RIMP"/>
    <property type="match status" value="1"/>
</dbReference>
<feature type="compositionally biased region" description="Basic residues" evidence="4">
    <location>
        <begin position="1"/>
        <end position="10"/>
    </location>
</feature>
<evidence type="ECO:0000256" key="3">
    <source>
        <dbReference type="HAMAP-Rule" id="MF_01077"/>
    </source>
</evidence>
<evidence type="ECO:0000256" key="4">
    <source>
        <dbReference type="SAM" id="MobiDB-lite"/>
    </source>
</evidence>
<evidence type="ECO:0000313" key="8">
    <source>
        <dbReference type="Proteomes" id="UP000066203"/>
    </source>
</evidence>
<keyword evidence="2 3" id="KW-0690">Ribosome biogenesis</keyword>
<evidence type="ECO:0000313" key="6">
    <source>
        <dbReference type="EMBL" id="BAS19543.1"/>
    </source>
</evidence>
<dbReference type="GO" id="GO:0006412">
    <property type="term" value="P:translation"/>
    <property type="evidence" value="ECO:0007669"/>
    <property type="project" value="TreeGrafter"/>
</dbReference>
<gene>
    <name evidence="3" type="primary">rimP</name>
    <name evidence="7" type="ORF">HXO61_04375</name>
    <name evidence="6" type="ORF">RM6536_0296</name>
</gene>
<sequence length="223" mass="24454">MAYKPKRSGSKKSAPNARARRAASRVANGVNTPRTRVESEPVVEAPVRVGTRAIREEEVAEAIAPVISEFSLVLEGLKISGPAANRTVKITVDYTAERTDSLSLDSLAEISGAISGALDRADENDEFFPYELEVSSPGATRALTERRHWERARTRLIAVTAPDGTEYLARLHEVQDEGPVLARKKNTKKGQKESYHEPSLLPWENIASAHVEIDFNSPAEPVE</sequence>
<dbReference type="SUPFAM" id="SSF75420">
    <property type="entry name" value="YhbC-like, N-terminal domain"/>
    <property type="match status" value="1"/>
</dbReference>
<comment type="subcellular location">
    <subcellularLocation>
        <location evidence="3">Cytoplasm</location>
    </subcellularLocation>
</comment>
<dbReference type="EMBL" id="JABZXO010000007">
    <property type="protein sequence ID" value="MBF1657150.1"/>
    <property type="molecule type" value="Genomic_DNA"/>
</dbReference>